<feature type="compositionally biased region" description="Pro residues" evidence="1">
    <location>
        <begin position="69"/>
        <end position="79"/>
    </location>
</feature>
<proteinExistence type="predicted"/>
<dbReference type="SUPFAM" id="SSF74650">
    <property type="entry name" value="Galactose mutarotase-like"/>
    <property type="match status" value="1"/>
</dbReference>
<feature type="region of interest" description="Disordered" evidence="1">
    <location>
        <begin position="53"/>
        <end position="81"/>
    </location>
</feature>
<gene>
    <name evidence="2" type="ORF">V5O48_013591</name>
</gene>
<organism evidence="2 3">
    <name type="scientific">Marasmius crinis-equi</name>
    <dbReference type="NCBI Taxonomy" id="585013"/>
    <lineage>
        <taxon>Eukaryota</taxon>
        <taxon>Fungi</taxon>
        <taxon>Dikarya</taxon>
        <taxon>Basidiomycota</taxon>
        <taxon>Agaricomycotina</taxon>
        <taxon>Agaricomycetes</taxon>
        <taxon>Agaricomycetidae</taxon>
        <taxon>Agaricales</taxon>
        <taxon>Marasmiineae</taxon>
        <taxon>Marasmiaceae</taxon>
        <taxon>Marasmius</taxon>
    </lineage>
</organism>
<evidence type="ECO:0000313" key="2">
    <source>
        <dbReference type="EMBL" id="KAL0568393.1"/>
    </source>
</evidence>
<comment type="caution">
    <text evidence="2">The sequence shown here is derived from an EMBL/GenBank/DDBJ whole genome shotgun (WGS) entry which is preliminary data.</text>
</comment>
<dbReference type="Gene3D" id="2.60.40.1760">
    <property type="entry name" value="glycosyl hydrolase (family 31)"/>
    <property type="match status" value="1"/>
</dbReference>
<feature type="compositionally biased region" description="Low complexity" evidence="1">
    <location>
        <begin position="124"/>
        <end position="139"/>
    </location>
</feature>
<keyword evidence="3" id="KW-1185">Reference proteome</keyword>
<evidence type="ECO:0000313" key="3">
    <source>
        <dbReference type="Proteomes" id="UP001465976"/>
    </source>
</evidence>
<sequence>MGRPRNPDNGRIITADLVLAGDPCNVFGEDIENSRLQVIYETENLNHLKITDPSESRYEVPESVFPGLKPNPPTHPPAPKSFFTYEATPFAFSISRAKMERNLPPSSFPPNTSALKTPLPPPAQTSTASANTPSPSDSPRATCGKGGTSVE</sequence>
<accession>A0ABR3EZN1</accession>
<evidence type="ECO:0000256" key="1">
    <source>
        <dbReference type="SAM" id="MobiDB-lite"/>
    </source>
</evidence>
<name>A0ABR3EZN1_9AGAR</name>
<feature type="region of interest" description="Disordered" evidence="1">
    <location>
        <begin position="96"/>
        <end position="151"/>
    </location>
</feature>
<dbReference type="EMBL" id="JBAHYK010001352">
    <property type="protein sequence ID" value="KAL0568393.1"/>
    <property type="molecule type" value="Genomic_DNA"/>
</dbReference>
<protein>
    <submittedName>
        <fullName evidence="2">Uncharacterized protein</fullName>
    </submittedName>
</protein>
<dbReference type="InterPro" id="IPR011013">
    <property type="entry name" value="Gal_mutarotase_sf_dom"/>
</dbReference>
<dbReference type="Proteomes" id="UP001465976">
    <property type="component" value="Unassembled WGS sequence"/>
</dbReference>
<reference evidence="2 3" key="1">
    <citation type="submission" date="2024-02" db="EMBL/GenBank/DDBJ databases">
        <title>A draft genome for the cacao thread blight pathogen Marasmius crinis-equi.</title>
        <authorList>
            <person name="Cohen S.P."/>
            <person name="Baruah I.K."/>
            <person name="Amoako-Attah I."/>
            <person name="Bukari Y."/>
            <person name="Meinhardt L.W."/>
            <person name="Bailey B.A."/>
        </authorList>
    </citation>
    <scope>NUCLEOTIDE SEQUENCE [LARGE SCALE GENOMIC DNA]</scope>
    <source>
        <strain evidence="2 3">GH-76</strain>
    </source>
</reference>